<gene>
    <name evidence="2" type="ORF">THRCLA_11715</name>
</gene>
<comment type="caution">
    <text evidence="2">The sequence shown here is derived from an EMBL/GenBank/DDBJ whole genome shotgun (WGS) entry which is preliminary data.</text>
</comment>
<dbReference type="AlphaFoldDB" id="A0A1V9Y6U9"/>
<evidence type="ECO:0000313" key="2">
    <source>
        <dbReference type="EMBL" id="OQR81451.1"/>
    </source>
</evidence>
<proteinExistence type="predicted"/>
<sequence length="359" mass="40538">MLLASTLPVTCIGISMAATSSVLTSRELFHLIVSYQAGTDELSLLLHQQLLSIDLPLLLSLQQSKDPSYTDACIAAFAPFHQLFSPTTDLCRVTNFKMAPVLTYYGLVYGVLPVITHFDAINNTQWIVAATFGHLHVLQHLHCVDRRNYTSRAMQAAAEHGHLALVIFLCENQYPSTHLMHWACVAGQREIAEFAQMQRLDRATGAATINATASAGYVNTLQLLHEGKYKGFSQETMDAAAKYGHLEVVKFLHLVRKEEGTFEAMVEAAGNGHLEVVKYLDENYHGHDIPRSLYHAAFAAQRKVVEYFYETHFTDFNFYNTIEAIKAGQESNMQRLQEYTDLMCYIREKQWENVYCSIQ</sequence>
<dbReference type="PANTHER" id="PTHR46586:SF2">
    <property type="entry name" value="SWIM-TYPE DOMAIN-CONTAINING PROTEIN"/>
    <property type="match status" value="1"/>
</dbReference>
<dbReference type="STRING" id="74557.A0A1V9Y6U9"/>
<name>A0A1V9Y6U9_9STRA</name>
<reference evidence="2 3" key="1">
    <citation type="journal article" date="2014" name="Genome Biol. Evol.">
        <title>The secreted proteins of Achlya hypogyna and Thraustotheca clavata identify the ancestral oomycete secretome and reveal gene acquisitions by horizontal gene transfer.</title>
        <authorList>
            <person name="Misner I."/>
            <person name="Blouin N."/>
            <person name="Leonard G."/>
            <person name="Richards T.A."/>
            <person name="Lane C.E."/>
        </authorList>
    </citation>
    <scope>NUCLEOTIDE SEQUENCE [LARGE SCALE GENOMIC DNA]</scope>
    <source>
        <strain evidence="2 3">ATCC 34112</strain>
    </source>
</reference>
<dbReference type="PANTHER" id="PTHR46586">
    <property type="entry name" value="ANKYRIN REPEAT-CONTAINING PROTEIN"/>
    <property type="match status" value="1"/>
</dbReference>
<dbReference type="InterPro" id="IPR052050">
    <property type="entry name" value="SecEffector_AnkRepeat"/>
</dbReference>
<accession>A0A1V9Y6U9</accession>
<dbReference type="InterPro" id="IPR036770">
    <property type="entry name" value="Ankyrin_rpt-contain_sf"/>
</dbReference>
<evidence type="ECO:0000256" key="1">
    <source>
        <dbReference type="SAM" id="SignalP"/>
    </source>
</evidence>
<dbReference type="Proteomes" id="UP000243217">
    <property type="component" value="Unassembled WGS sequence"/>
</dbReference>
<keyword evidence="3" id="KW-1185">Reference proteome</keyword>
<protein>
    <recommendedName>
        <fullName evidence="4">Secreted protein</fullName>
    </recommendedName>
</protein>
<dbReference type="SUPFAM" id="SSF48403">
    <property type="entry name" value="Ankyrin repeat"/>
    <property type="match status" value="1"/>
</dbReference>
<dbReference type="Gene3D" id="1.25.40.20">
    <property type="entry name" value="Ankyrin repeat-containing domain"/>
    <property type="match status" value="1"/>
</dbReference>
<evidence type="ECO:0000313" key="3">
    <source>
        <dbReference type="Proteomes" id="UP000243217"/>
    </source>
</evidence>
<feature type="signal peptide" evidence="1">
    <location>
        <begin position="1"/>
        <end position="17"/>
    </location>
</feature>
<evidence type="ECO:0008006" key="4">
    <source>
        <dbReference type="Google" id="ProtNLM"/>
    </source>
</evidence>
<organism evidence="2 3">
    <name type="scientific">Thraustotheca clavata</name>
    <dbReference type="NCBI Taxonomy" id="74557"/>
    <lineage>
        <taxon>Eukaryota</taxon>
        <taxon>Sar</taxon>
        <taxon>Stramenopiles</taxon>
        <taxon>Oomycota</taxon>
        <taxon>Saprolegniomycetes</taxon>
        <taxon>Saprolegniales</taxon>
        <taxon>Achlyaceae</taxon>
        <taxon>Thraustotheca</taxon>
    </lineage>
</organism>
<feature type="chain" id="PRO_5012664168" description="Secreted protein" evidence="1">
    <location>
        <begin position="18"/>
        <end position="359"/>
    </location>
</feature>
<dbReference type="OrthoDB" id="68185at2759"/>
<keyword evidence="1" id="KW-0732">Signal</keyword>
<dbReference type="EMBL" id="JNBS01004988">
    <property type="protein sequence ID" value="OQR81451.1"/>
    <property type="molecule type" value="Genomic_DNA"/>
</dbReference>